<dbReference type="PANTHER" id="PTHR40277:SF1">
    <property type="entry name" value="BLL5419 PROTEIN"/>
    <property type="match status" value="1"/>
</dbReference>
<comment type="subcellular location">
    <subcellularLocation>
        <location evidence="1">Cell membrane</location>
        <topology evidence="1">Multi-pass membrane protein</topology>
    </subcellularLocation>
</comment>
<protein>
    <submittedName>
        <fullName evidence="7">Uncharacterized conserved membrane protein</fullName>
    </submittedName>
</protein>
<evidence type="ECO:0000256" key="3">
    <source>
        <dbReference type="ARBA" id="ARBA00022692"/>
    </source>
</evidence>
<sequence length="335" mass="37763">MNSKQSAAERKKYWLSIVLRSLISTGILSFLFFKVDWTKIATVAQRANPVDIVLGIFFGGGQVFFSAIRWKILLQTQGIFISRAKAFELTLIGQFFNAFLLGSTGGDIVRIYYIIQLYPEKKTAGSLSVIYDRVVGLLGLVLIGLLLAVNFYHLFQANPITRHAVWIFLVVTLIILLLFGLILFFPRLFSVVRLQKNESSFFSNPSFNNLFDAIRRYRHGKKENLLALLYSFASHGSTLIMAYFATRSLNLDIPFLYLAATLAIVSVLISIPITISGLGIREGLIVVFFHLLGIKTEPALSFSLLVFGMSLFWSLVGGIVYLRYKKSRFNDTVLR</sequence>
<evidence type="ECO:0000313" key="7">
    <source>
        <dbReference type="EMBL" id="CAI9084599.1"/>
    </source>
</evidence>
<feature type="transmembrane region" description="Helical" evidence="6">
    <location>
        <begin position="12"/>
        <end position="32"/>
    </location>
</feature>
<keyword evidence="8" id="KW-1185">Reference proteome</keyword>
<dbReference type="Proteomes" id="UP001161497">
    <property type="component" value="Chromosome"/>
</dbReference>
<evidence type="ECO:0000256" key="4">
    <source>
        <dbReference type="ARBA" id="ARBA00022989"/>
    </source>
</evidence>
<dbReference type="PANTHER" id="PTHR40277">
    <property type="entry name" value="BLL5419 PROTEIN"/>
    <property type="match status" value="1"/>
</dbReference>
<evidence type="ECO:0000256" key="5">
    <source>
        <dbReference type="ARBA" id="ARBA00023136"/>
    </source>
</evidence>
<dbReference type="Pfam" id="PF03706">
    <property type="entry name" value="LPG_synthase_TM"/>
    <property type="match status" value="1"/>
</dbReference>
<dbReference type="EMBL" id="OX458932">
    <property type="protein sequence ID" value="CAI9084599.1"/>
    <property type="molecule type" value="Genomic_DNA"/>
</dbReference>
<organism evidence="7 8">
    <name type="scientific">Candidatus Methylacidiphilum fumarolicum</name>
    <dbReference type="NCBI Taxonomy" id="591154"/>
    <lineage>
        <taxon>Bacteria</taxon>
        <taxon>Pseudomonadati</taxon>
        <taxon>Verrucomicrobiota</taxon>
        <taxon>Methylacidiphilae</taxon>
        <taxon>Methylacidiphilales</taxon>
        <taxon>Methylacidiphilaceae</taxon>
        <taxon>Methylacidiphilum (ex Ratnadevi et al. 2023)</taxon>
    </lineage>
</organism>
<keyword evidence="4 6" id="KW-1133">Transmembrane helix</keyword>
<evidence type="ECO:0000256" key="1">
    <source>
        <dbReference type="ARBA" id="ARBA00004651"/>
    </source>
</evidence>
<feature type="transmembrane region" description="Helical" evidence="6">
    <location>
        <begin position="225"/>
        <end position="244"/>
    </location>
</feature>
<feature type="transmembrane region" description="Helical" evidence="6">
    <location>
        <begin position="95"/>
        <end position="115"/>
    </location>
</feature>
<accession>A0ABM9IAH8</accession>
<proteinExistence type="predicted"/>
<feature type="transmembrane region" description="Helical" evidence="6">
    <location>
        <begin position="164"/>
        <end position="185"/>
    </location>
</feature>
<reference evidence="7" key="1">
    <citation type="submission" date="2023-03" db="EMBL/GenBank/DDBJ databases">
        <authorList>
            <person name="Cremers G."/>
            <person name="Picone N."/>
        </authorList>
    </citation>
    <scope>NUCLEOTIDE SEQUENCE</scope>
    <source>
        <strain evidence="7">Sample_alias</strain>
    </source>
</reference>
<evidence type="ECO:0000256" key="6">
    <source>
        <dbReference type="SAM" id="Phobius"/>
    </source>
</evidence>
<gene>
    <name evidence="7" type="ORF">MFUM_0195</name>
</gene>
<feature type="transmembrane region" description="Helical" evidence="6">
    <location>
        <begin position="256"/>
        <end position="280"/>
    </location>
</feature>
<dbReference type="RefSeq" id="WP_009058153.1">
    <property type="nucleotide sequence ID" value="NZ_JAHXRZ010000003.1"/>
</dbReference>
<keyword evidence="2" id="KW-1003">Cell membrane</keyword>
<dbReference type="NCBIfam" id="TIGR00374">
    <property type="entry name" value="flippase-like domain"/>
    <property type="match status" value="1"/>
</dbReference>
<keyword evidence="3 6" id="KW-0812">Transmembrane</keyword>
<feature type="transmembrane region" description="Helical" evidence="6">
    <location>
        <begin position="135"/>
        <end position="152"/>
    </location>
</feature>
<feature type="transmembrane region" description="Helical" evidence="6">
    <location>
        <begin position="52"/>
        <end position="74"/>
    </location>
</feature>
<name>A0ABM9IAH8_9BACT</name>
<dbReference type="InterPro" id="IPR022791">
    <property type="entry name" value="L-PG_synthase/AglD"/>
</dbReference>
<evidence type="ECO:0000256" key="2">
    <source>
        <dbReference type="ARBA" id="ARBA00022475"/>
    </source>
</evidence>
<evidence type="ECO:0000313" key="8">
    <source>
        <dbReference type="Proteomes" id="UP001161497"/>
    </source>
</evidence>
<feature type="transmembrane region" description="Helical" evidence="6">
    <location>
        <begin position="300"/>
        <end position="322"/>
    </location>
</feature>
<keyword evidence="5 6" id="KW-0472">Membrane</keyword>